<dbReference type="Proteomes" id="UP000295361">
    <property type="component" value="Unassembled WGS sequence"/>
</dbReference>
<name>A0A4R6QLP7_9BURK</name>
<dbReference type="EMBL" id="SNXS01000004">
    <property type="protein sequence ID" value="TDP63725.1"/>
    <property type="molecule type" value="Genomic_DNA"/>
</dbReference>
<proteinExistence type="predicted"/>
<evidence type="ECO:0000313" key="2">
    <source>
        <dbReference type="Proteomes" id="UP000295361"/>
    </source>
</evidence>
<evidence type="ECO:0008006" key="3">
    <source>
        <dbReference type="Google" id="ProtNLM"/>
    </source>
</evidence>
<dbReference type="AlphaFoldDB" id="A0A4R6QLP7"/>
<dbReference type="InParanoid" id="A0A4R6QLP7"/>
<accession>A0A4R6QLP7</accession>
<keyword evidence="2" id="KW-1185">Reference proteome</keyword>
<sequence length="252" mass="27248">MLSIYKCGLIASVLHLKVADIRPLFAGLLPEIAAPLGLTALFLGLTPLPADALNSVREQEIAECRVGEISTWGDGRDRPALASPLVFVYQHRGAPAWFSEAEVLARVKQAAVAWSQCGVPSQVLGGDSVAPAGAVHVQWSDQGSVGNFGLANLGQRSLSLGPAAFALLHQRNPAHDARQTLQMVISHEMGHLYGLMAHSRRCVDVTSYYHDGKGQQCHVRDERARKTVLEYRATLPTACDIQRCRLANGLLK</sequence>
<gene>
    <name evidence="1" type="ORF">DES47_1046</name>
</gene>
<dbReference type="SUPFAM" id="SSF55486">
    <property type="entry name" value="Metalloproteases ('zincins'), catalytic domain"/>
    <property type="match status" value="1"/>
</dbReference>
<evidence type="ECO:0000313" key="1">
    <source>
        <dbReference type="EMBL" id="TDP63725.1"/>
    </source>
</evidence>
<comment type="caution">
    <text evidence="1">The sequence shown here is derived from an EMBL/GenBank/DDBJ whole genome shotgun (WGS) entry which is preliminary data.</text>
</comment>
<organism evidence="1 2">
    <name type="scientific">Roseateles toxinivorans</name>
    <dbReference type="NCBI Taxonomy" id="270368"/>
    <lineage>
        <taxon>Bacteria</taxon>
        <taxon>Pseudomonadati</taxon>
        <taxon>Pseudomonadota</taxon>
        <taxon>Betaproteobacteria</taxon>
        <taxon>Burkholderiales</taxon>
        <taxon>Sphaerotilaceae</taxon>
        <taxon>Roseateles</taxon>
    </lineage>
</organism>
<reference evidence="1 2" key="1">
    <citation type="submission" date="2019-03" db="EMBL/GenBank/DDBJ databases">
        <title>Genomic Encyclopedia of Type Strains, Phase IV (KMG-IV): sequencing the most valuable type-strain genomes for metagenomic binning, comparative biology and taxonomic classification.</title>
        <authorList>
            <person name="Goeker M."/>
        </authorList>
    </citation>
    <scope>NUCLEOTIDE SEQUENCE [LARGE SCALE GENOMIC DNA]</scope>
    <source>
        <strain evidence="1 2">DSM 16998</strain>
    </source>
</reference>
<protein>
    <recommendedName>
        <fullName evidence="3">Matrixin</fullName>
    </recommendedName>
</protein>